<comment type="catalytic activity">
    <reaction evidence="7 8">
        <text>CMP + ATP = CDP + ADP</text>
        <dbReference type="Rhea" id="RHEA:11600"/>
        <dbReference type="ChEBI" id="CHEBI:30616"/>
        <dbReference type="ChEBI" id="CHEBI:58069"/>
        <dbReference type="ChEBI" id="CHEBI:60377"/>
        <dbReference type="ChEBI" id="CHEBI:456216"/>
        <dbReference type="EC" id="2.7.4.25"/>
    </reaction>
</comment>
<keyword evidence="5 8" id="KW-0067">ATP-binding</keyword>
<dbReference type="Proteomes" id="UP001242811">
    <property type="component" value="Unassembled WGS sequence"/>
</dbReference>
<dbReference type="Pfam" id="PF02224">
    <property type="entry name" value="Cytidylate_kin"/>
    <property type="match status" value="1"/>
</dbReference>
<dbReference type="SUPFAM" id="SSF52540">
    <property type="entry name" value="P-loop containing nucleoside triphosphate hydrolases"/>
    <property type="match status" value="1"/>
</dbReference>
<comment type="similarity">
    <text evidence="1 8">Belongs to the cytidylate kinase family. Type 1 subfamily.</text>
</comment>
<comment type="subcellular location">
    <subcellularLocation>
        <location evidence="8">Cytoplasm</location>
    </subcellularLocation>
</comment>
<comment type="catalytic activity">
    <reaction evidence="6 8">
        <text>dCMP + ATP = dCDP + ADP</text>
        <dbReference type="Rhea" id="RHEA:25094"/>
        <dbReference type="ChEBI" id="CHEBI:30616"/>
        <dbReference type="ChEBI" id="CHEBI:57566"/>
        <dbReference type="ChEBI" id="CHEBI:58593"/>
        <dbReference type="ChEBI" id="CHEBI:456216"/>
        <dbReference type="EC" id="2.7.4.25"/>
    </reaction>
</comment>
<dbReference type="InterPro" id="IPR003136">
    <property type="entry name" value="Cytidylate_kin"/>
</dbReference>
<evidence type="ECO:0000256" key="5">
    <source>
        <dbReference type="ARBA" id="ARBA00022840"/>
    </source>
</evidence>
<reference evidence="10 11" key="1">
    <citation type="submission" date="2023-07" db="EMBL/GenBank/DDBJ databases">
        <title>Genomic Encyclopedia of Type Strains, Phase IV (KMG-IV): sequencing the most valuable type-strain genomes for metagenomic binning, comparative biology and taxonomic classification.</title>
        <authorList>
            <person name="Goeker M."/>
        </authorList>
    </citation>
    <scope>NUCLEOTIDE SEQUENCE [LARGE SCALE GENOMIC DNA]</scope>
    <source>
        <strain evidence="10 11">DSM 14914</strain>
    </source>
</reference>
<proteinExistence type="inferred from homology"/>
<dbReference type="PANTHER" id="PTHR21299:SF2">
    <property type="entry name" value="CYTIDYLATE KINASE"/>
    <property type="match status" value="1"/>
</dbReference>
<dbReference type="RefSeq" id="WP_152382029.1">
    <property type="nucleotide sequence ID" value="NZ_CP045298.1"/>
</dbReference>
<keyword evidence="8" id="KW-0963">Cytoplasm</keyword>
<evidence type="ECO:0000259" key="9">
    <source>
        <dbReference type="Pfam" id="PF02224"/>
    </source>
</evidence>
<keyword evidence="2 8" id="KW-0808">Transferase</keyword>
<dbReference type="InterPro" id="IPR011994">
    <property type="entry name" value="Cytidylate_kinase_dom"/>
</dbReference>
<dbReference type="EMBL" id="JAUSWA010000001">
    <property type="protein sequence ID" value="MDQ0492036.1"/>
    <property type="molecule type" value="Genomic_DNA"/>
</dbReference>
<gene>
    <name evidence="8" type="primary">cmk</name>
    <name evidence="10" type="ORF">QOZ95_000183</name>
</gene>
<evidence type="ECO:0000256" key="1">
    <source>
        <dbReference type="ARBA" id="ARBA00009427"/>
    </source>
</evidence>
<feature type="binding site" evidence="8">
    <location>
        <begin position="18"/>
        <end position="26"/>
    </location>
    <ligand>
        <name>ATP</name>
        <dbReference type="ChEBI" id="CHEBI:30616"/>
    </ligand>
</feature>
<keyword evidence="3 8" id="KW-0547">Nucleotide-binding</keyword>
<dbReference type="HAMAP" id="MF_00238">
    <property type="entry name" value="Cytidyl_kinase_type1"/>
    <property type="match status" value="1"/>
</dbReference>
<dbReference type="NCBIfam" id="TIGR00017">
    <property type="entry name" value="cmk"/>
    <property type="match status" value="1"/>
</dbReference>
<accession>A0ABU0KRI2</accession>
<keyword evidence="4 8" id="KW-0418">Kinase</keyword>
<dbReference type="CDD" id="cd02020">
    <property type="entry name" value="CMPK"/>
    <property type="match status" value="1"/>
</dbReference>
<evidence type="ECO:0000256" key="6">
    <source>
        <dbReference type="ARBA" id="ARBA00047615"/>
    </source>
</evidence>
<dbReference type="EC" id="2.7.4.25" evidence="8"/>
<dbReference type="InterPro" id="IPR027417">
    <property type="entry name" value="P-loop_NTPase"/>
</dbReference>
<feature type="domain" description="Cytidylate kinase" evidence="9">
    <location>
        <begin position="14"/>
        <end position="224"/>
    </location>
</feature>
<dbReference type="GO" id="GO:0016301">
    <property type="term" value="F:kinase activity"/>
    <property type="evidence" value="ECO:0007669"/>
    <property type="project" value="UniProtKB-KW"/>
</dbReference>
<dbReference type="PANTHER" id="PTHR21299">
    <property type="entry name" value="CYTIDYLATE KINASE/PANTOATE-BETA-ALANINE LIGASE"/>
    <property type="match status" value="1"/>
</dbReference>
<sequence>MARQHVSLNNKINVAIDGPAGAGKSTVARLVAKALSYVYVDTGAMYRAATWYMMCKEIPAENVEKVLQHVPELVIELVPDPAGQKVYCNGEDVTTIIRSMEVTSKVSQFSSIAGLRTRLTENQREMAARKGVVMDGRDIGTTVLPDAEVKIFMTASVQERASRRFKELNGADDITLEQLERDIAARDKFDEERDVSPLRCSEDAIVLDTTHLGIQDVVDTIVSYCMAKKDGEISQ</sequence>
<keyword evidence="11" id="KW-1185">Reference proteome</keyword>
<name>A0ABU0KRI2_9BACL</name>
<evidence type="ECO:0000313" key="11">
    <source>
        <dbReference type="Proteomes" id="UP001242811"/>
    </source>
</evidence>
<evidence type="ECO:0000256" key="7">
    <source>
        <dbReference type="ARBA" id="ARBA00048478"/>
    </source>
</evidence>
<organism evidence="10 11">
    <name type="scientific">Paenibacillus brasilensis</name>
    <dbReference type="NCBI Taxonomy" id="128574"/>
    <lineage>
        <taxon>Bacteria</taxon>
        <taxon>Bacillati</taxon>
        <taxon>Bacillota</taxon>
        <taxon>Bacilli</taxon>
        <taxon>Bacillales</taxon>
        <taxon>Paenibacillaceae</taxon>
        <taxon>Paenibacillus</taxon>
    </lineage>
</organism>
<evidence type="ECO:0000256" key="3">
    <source>
        <dbReference type="ARBA" id="ARBA00022741"/>
    </source>
</evidence>
<comment type="caution">
    <text evidence="10">The sequence shown here is derived from an EMBL/GenBank/DDBJ whole genome shotgun (WGS) entry which is preliminary data.</text>
</comment>
<dbReference type="Gene3D" id="3.40.50.300">
    <property type="entry name" value="P-loop containing nucleotide triphosphate hydrolases"/>
    <property type="match status" value="1"/>
</dbReference>
<evidence type="ECO:0000256" key="2">
    <source>
        <dbReference type="ARBA" id="ARBA00022679"/>
    </source>
</evidence>
<evidence type="ECO:0000256" key="8">
    <source>
        <dbReference type="HAMAP-Rule" id="MF_00238"/>
    </source>
</evidence>
<evidence type="ECO:0000313" key="10">
    <source>
        <dbReference type="EMBL" id="MDQ0492036.1"/>
    </source>
</evidence>
<protein>
    <recommendedName>
        <fullName evidence="8">Cytidylate kinase</fullName>
        <shortName evidence="8">CK</shortName>
        <ecNumber evidence="8">2.7.4.25</ecNumber>
    </recommendedName>
    <alternativeName>
        <fullName evidence="8">Cytidine monophosphate kinase</fullName>
        <shortName evidence="8">CMP kinase</shortName>
    </alternativeName>
</protein>
<evidence type="ECO:0000256" key="4">
    <source>
        <dbReference type="ARBA" id="ARBA00022777"/>
    </source>
</evidence>